<name>F3ZPU4_9BACE</name>
<dbReference type="STRING" id="679937.Bcop_1487"/>
<keyword evidence="2" id="KW-1185">Reference proteome</keyword>
<dbReference type="OrthoDB" id="9794935at2"/>
<dbReference type="eggNOG" id="COG3467">
    <property type="taxonomic scope" value="Bacteria"/>
</dbReference>
<protein>
    <submittedName>
        <fullName evidence="1">Pyridoxamine 5'-phosphate oxidase-related FMN-binding protein</fullName>
    </submittedName>
</protein>
<dbReference type="PANTHER" id="PTHR34071">
    <property type="entry name" value="5-NITROIMIDAZOLE ANTIBIOTICS RESISTANCE PROTEIN, NIMA-FAMILY-RELATED PROTEIN-RELATED"/>
    <property type="match status" value="1"/>
</dbReference>
<dbReference type="InterPro" id="IPR024747">
    <property type="entry name" value="Pyridox_Oxase-rel"/>
</dbReference>
<accession>F3ZPU4</accession>
<sequence>MRRKDRQMDAAFGLQIIDKAAYAVVSVVDELGCPYSIPISPVRIGDVIYFHSAQGGRKVELLTEGKPMCMVFVGDVQVPELYSEEELKVMEHDELRATELTRRVFTTEYESAIVKGKILKVQDEEERAKAFRAISMKYCPSKERLIDSAIRAGGGRAFIYAVGIDELTAKRKKYDASGEEIKSRDKV</sequence>
<dbReference type="Pfam" id="PF12900">
    <property type="entry name" value="Pyridox_ox_2"/>
    <property type="match status" value="1"/>
</dbReference>
<gene>
    <name evidence="1" type="ORF">Bcop_1487</name>
</gene>
<dbReference type="PANTHER" id="PTHR34071:SF2">
    <property type="entry name" value="FLAVIN-NUCLEOTIDE-BINDING PROTEIN"/>
    <property type="match status" value="1"/>
</dbReference>
<dbReference type="InterPro" id="IPR012349">
    <property type="entry name" value="Split_barrel_FMN-bd"/>
</dbReference>
<dbReference type="SUPFAM" id="SSF50475">
    <property type="entry name" value="FMN-binding split barrel"/>
    <property type="match status" value="1"/>
</dbReference>
<dbReference type="Proteomes" id="UP000018439">
    <property type="component" value="Chromosome"/>
</dbReference>
<evidence type="ECO:0000313" key="2">
    <source>
        <dbReference type="Proteomes" id="UP000018439"/>
    </source>
</evidence>
<evidence type="ECO:0000313" key="1">
    <source>
        <dbReference type="EMBL" id="EGJ71681.1"/>
    </source>
</evidence>
<organism evidence="1 2">
    <name type="scientific">Bacteroides coprosuis DSM 18011</name>
    <dbReference type="NCBI Taxonomy" id="679937"/>
    <lineage>
        <taxon>Bacteria</taxon>
        <taxon>Pseudomonadati</taxon>
        <taxon>Bacteroidota</taxon>
        <taxon>Bacteroidia</taxon>
        <taxon>Bacteroidales</taxon>
        <taxon>Bacteroidaceae</taxon>
        <taxon>Bacteroides</taxon>
    </lineage>
</organism>
<dbReference type="Gene3D" id="2.30.110.10">
    <property type="entry name" value="Electron Transport, Fmn-binding Protein, Chain A"/>
    <property type="match status" value="1"/>
</dbReference>
<proteinExistence type="predicted"/>
<dbReference type="EMBL" id="CM001167">
    <property type="protein sequence ID" value="EGJ71681.1"/>
    <property type="molecule type" value="Genomic_DNA"/>
</dbReference>
<reference evidence="1 2" key="1">
    <citation type="journal article" date="2011" name="Stand. Genomic Sci.">
        <title>Non-contiguous finished genome sequence of Bacteroides coprosuis type strain (PC139).</title>
        <authorList>
            <person name="Land M."/>
            <person name="Held B."/>
            <person name="Gronow S."/>
            <person name="Abt B."/>
            <person name="Lucas S."/>
            <person name="Del Rio T.G."/>
            <person name="Nolan M."/>
            <person name="Tice H."/>
            <person name="Cheng J.F."/>
            <person name="Pitluck S."/>
            <person name="Liolios K."/>
            <person name="Pagani I."/>
            <person name="Ivanova N."/>
            <person name="Mavromatis K."/>
            <person name="Mikhailova N."/>
            <person name="Pati A."/>
            <person name="Tapia R."/>
            <person name="Han C."/>
            <person name="Goodwin L."/>
            <person name="Chen A."/>
            <person name="Palaniappan K."/>
            <person name="Hauser L."/>
            <person name="Brambilla E.M."/>
            <person name="Rohde M."/>
            <person name="Goker M."/>
            <person name="Detter J.C."/>
            <person name="Woyke T."/>
            <person name="Bristow J."/>
            <person name="Eisen J.A."/>
            <person name="Markowitz V."/>
            <person name="Hugenholtz P."/>
            <person name="Kyrpides N.C."/>
            <person name="Klenk H.P."/>
            <person name="Lapidus A."/>
        </authorList>
    </citation>
    <scope>NUCLEOTIDE SEQUENCE [LARGE SCALE GENOMIC DNA]</scope>
    <source>
        <strain evidence="1 2">DSM 18011</strain>
    </source>
</reference>
<dbReference type="HOGENOM" id="CLU_067890_2_1_10"/>
<dbReference type="AlphaFoldDB" id="F3ZPU4"/>